<feature type="chain" id="PRO_5042097169" description="Hexosyltransferase" evidence="11">
    <location>
        <begin position="31"/>
        <end position="375"/>
    </location>
</feature>
<evidence type="ECO:0000256" key="3">
    <source>
        <dbReference type="ARBA" id="ARBA00022676"/>
    </source>
</evidence>
<dbReference type="AlphaFoldDB" id="A0AAE1DRP2"/>
<evidence type="ECO:0000256" key="6">
    <source>
        <dbReference type="ARBA" id="ARBA00022968"/>
    </source>
</evidence>
<dbReference type="EMBL" id="JAWDGP010002801">
    <property type="protein sequence ID" value="KAK3779820.1"/>
    <property type="molecule type" value="Genomic_DNA"/>
</dbReference>
<dbReference type="InterPro" id="IPR002659">
    <property type="entry name" value="Glyco_trans_31"/>
</dbReference>
<evidence type="ECO:0000256" key="5">
    <source>
        <dbReference type="ARBA" id="ARBA00022692"/>
    </source>
</evidence>
<gene>
    <name evidence="12" type="ORF">RRG08_047348</name>
</gene>
<feature type="signal peptide" evidence="11">
    <location>
        <begin position="1"/>
        <end position="30"/>
    </location>
</feature>
<keyword evidence="3 10" id="KW-0328">Glycosyltransferase</keyword>
<evidence type="ECO:0000256" key="7">
    <source>
        <dbReference type="ARBA" id="ARBA00022989"/>
    </source>
</evidence>
<keyword evidence="4" id="KW-0808">Transferase</keyword>
<comment type="subcellular location">
    <subcellularLocation>
        <location evidence="1 10">Golgi apparatus membrane</location>
        <topology evidence="1 10">Single-pass type II membrane protein</topology>
    </subcellularLocation>
</comment>
<sequence>MIRHPKRTLFFVMFFAACTFICFRIQPSNSTHNRQSRHVVEQNFMEITRFPTPKKSNESFGVRLPCHPLENITKPYYLYIKDNMTGIDKTFFKLNDSKITEIPMDFSTSGHHICSWTVPRIFFAVLSVANASASRLEIRETWASEFYTESWRQLSQRRIAFFFGGAGLSSAQLRSLQDESARFGDIVVGDFNDTYDNLSLKMAVVISWVAQYCPNIEAMVKIDMDTFVNVDALLHLLKELPTDAHKNYVYGNRYNNDQAPVMRTGVWRVPKTIYPFEFFPQYVYGHSYVISGSAVKLLAKSFPYFPIIPNEDAFVTGIMSLVLNITRLDKSAFADLTKEDAVLTFDRGIDVTVVMKKEKREVVWSTLRRKKCKSV</sequence>
<comment type="similarity">
    <text evidence="2 10">Belongs to the glycosyltransferase 31 family.</text>
</comment>
<dbReference type="GO" id="GO:0000139">
    <property type="term" value="C:Golgi membrane"/>
    <property type="evidence" value="ECO:0007669"/>
    <property type="project" value="UniProtKB-SubCell"/>
</dbReference>
<dbReference type="PROSITE" id="PS51257">
    <property type="entry name" value="PROKAR_LIPOPROTEIN"/>
    <property type="match status" value="1"/>
</dbReference>
<dbReference type="Gene3D" id="3.90.550.50">
    <property type="match status" value="1"/>
</dbReference>
<evidence type="ECO:0000256" key="8">
    <source>
        <dbReference type="ARBA" id="ARBA00023034"/>
    </source>
</evidence>
<evidence type="ECO:0000313" key="12">
    <source>
        <dbReference type="EMBL" id="KAK3779820.1"/>
    </source>
</evidence>
<evidence type="ECO:0000256" key="4">
    <source>
        <dbReference type="ARBA" id="ARBA00022679"/>
    </source>
</evidence>
<dbReference type="Pfam" id="PF01762">
    <property type="entry name" value="Galactosyl_T"/>
    <property type="match status" value="1"/>
</dbReference>
<organism evidence="12 13">
    <name type="scientific">Elysia crispata</name>
    <name type="common">lettuce slug</name>
    <dbReference type="NCBI Taxonomy" id="231223"/>
    <lineage>
        <taxon>Eukaryota</taxon>
        <taxon>Metazoa</taxon>
        <taxon>Spiralia</taxon>
        <taxon>Lophotrochozoa</taxon>
        <taxon>Mollusca</taxon>
        <taxon>Gastropoda</taxon>
        <taxon>Heterobranchia</taxon>
        <taxon>Euthyneura</taxon>
        <taxon>Panpulmonata</taxon>
        <taxon>Sacoglossa</taxon>
        <taxon>Placobranchoidea</taxon>
        <taxon>Plakobranchidae</taxon>
        <taxon>Elysia</taxon>
    </lineage>
</organism>
<accession>A0AAE1DRP2</accession>
<evidence type="ECO:0000256" key="1">
    <source>
        <dbReference type="ARBA" id="ARBA00004323"/>
    </source>
</evidence>
<dbReference type="Proteomes" id="UP001283361">
    <property type="component" value="Unassembled WGS sequence"/>
</dbReference>
<dbReference type="PANTHER" id="PTHR11214:SF314">
    <property type="entry name" value="HEXOSYLTRANSFERASE"/>
    <property type="match status" value="1"/>
</dbReference>
<comment type="caution">
    <text evidence="12">The sequence shown here is derived from an EMBL/GenBank/DDBJ whole genome shotgun (WGS) entry which is preliminary data.</text>
</comment>
<keyword evidence="6" id="KW-0735">Signal-anchor</keyword>
<evidence type="ECO:0000256" key="9">
    <source>
        <dbReference type="ARBA" id="ARBA00023136"/>
    </source>
</evidence>
<name>A0AAE1DRP2_9GAST</name>
<evidence type="ECO:0000256" key="10">
    <source>
        <dbReference type="RuleBase" id="RU363063"/>
    </source>
</evidence>
<dbReference type="EC" id="2.4.1.-" evidence="10"/>
<keyword evidence="7" id="KW-1133">Transmembrane helix</keyword>
<keyword evidence="9" id="KW-0472">Membrane</keyword>
<reference evidence="12" key="1">
    <citation type="journal article" date="2023" name="G3 (Bethesda)">
        <title>A reference genome for the long-term kleptoplast-retaining sea slug Elysia crispata morphotype clarki.</title>
        <authorList>
            <person name="Eastman K.E."/>
            <person name="Pendleton A.L."/>
            <person name="Shaikh M.A."/>
            <person name="Suttiyut T."/>
            <person name="Ogas R."/>
            <person name="Tomko P."/>
            <person name="Gavelis G."/>
            <person name="Widhalm J.R."/>
            <person name="Wisecaver J.H."/>
        </authorList>
    </citation>
    <scope>NUCLEOTIDE SEQUENCE</scope>
    <source>
        <strain evidence="12">ECLA1</strain>
    </source>
</reference>
<dbReference type="GO" id="GO:0006493">
    <property type="term" value="P:protein O-linked glycosylation"/>
    <property type="evidence" value="ECO:0007669"/>
    <property type="project" value="TreeGrafter"/>
</dbReference>
<evidence type="ECO:0000256" key="11">
    <source>
        <dbReference type="SAM" id="SignalP"/>
    </source>
</evidence>
<dbReference type="PANTHER" id="PTHR11214">
    <property type="entry name" value="BETA-1,3-N-ACETYLGLUCOSAMINYLTRANSFERASE"/>
    <property type="match status" value="1"/>
</dbReference>
<protein>
    <recommendedName>
        <fullName evidence="10">Hexosyltransferase</fullName>
        <ecNumber evidence="10">2.4.1.-</ecNumber>
    </recommendedName>
</protein>
<evidence type="ECO:0000313" key="13">
    <source>
        <dbReference type="Proteomes" id="UP001283361"/>
    </source>
</evidence>
<keyword evidence="11" id="KW-0732">Signal</keyword>
<keyword evidence="13" id="KW-1185">Reference proteome</keyword>
<dbReference type="GO" id="GO:0016758">
    <property type="term" value="F:hexosyltransferase activity"/>
    <property type="evidence" value="ECO:0007669"/>
    <property type="project" value="InterPro"/>
</dbReference>
<keyword evidence="5" id="KW-0812">Transmembrane</keyword>
<proteinExistence type="inferred from homology"/>
<keyword evidence="8 10" id="KW-0333">Golgi apparatus</keyword>
<evidence type="ECO:0000256" key="2">
    <source>
        <dbReference type="ARBA" id="ARBA00008661"/>
    </source>
</evidence>